<keyword evidence="10" id="KW-0949">S-adenosyl-L-methionine</keyword>
<proteinExistence type="inferred from homology"/>
<evidence type="ECO:0000256" key="1">
    <source>
        <dbReference type="ARBA" id="ARBA00003959"/>
    </source>
</evidence>
<sequence>MTHITVLRLSHRAGRDPRLSTHLGLTSRVYGAKQFLLAGDKDSSVIQSLDDVKMRFGGEMESRHEPSPLGFLRNFIAEGGVAVHLTMYGLPYQEVIPDIPDDKPIAIVVGGAKVSREYYEMCQYNVAIGNQPHSEVAALAGFLERLNDGVSSPDNFNDGVLEIHPTERGKDMRQEE</sequence>
<dbReference type="Gene3D" id="3.40.1280.10">
    <property type="match status" value="1"/>
</dbReference>
<dbReference type="GO" id="GO:0005737">
    <property type="term" value="C:cytoplasm"/>
    <property type="evidence" value="ECO:0007669"/>
    <property type="project" value="UniProtKB-SubCell"/>
</dbReference>
<evidence type="ECO:0000256" key="2">
    <source>
        <dbReference type="ARBA" id="ARBA00004496"/>
    </source>
</evidence>
<evidence type="ECO:0000256" key="3">
    <source>
        <dbReference type="ARBA" id="ARBA00010324"/>
    </source>
</evidence>
<comment type="catalytic activity">
    <reaction evidence="13">
        <text>cytidine(56) in tRNA + S-adenosyl-L-methionine = 2'-O-methylcytidine(56) in tRNA + S-adenosyl-L-homocysteine + H(+)</text>
        <dbReference type="Rhea" id="RHEA:42968"/>
        <dbReference type="Rhea" id="RHEA-COMP:10308"/>
        <dbReference type="Rhea" id="RHEA-COMP:10309"/>
        <dbReference type="ChEBI" id="CHEBI:15378"/>
        <dbReference type="ChEBI" id="CHEBI:57856"/>
        <dbReference type="ChEBI" id="CHEBI:59789"/>
        <dbReference type="ChEBI" id="CHEBI:74495"/>
        <dbReference type="ChEBI" id="CHEBI:82748"/>
        <dbReference type="EC" id="2.1.1.206"/>
    </reaction>
</comment>
<evidence type="ECO:0000256" key="14">
    <source>
        <dbReference type="SAM" id="MobiDB-lite"/>
    </source>
</evidence>
<evidence type="ECO:0000256" key="9">
    <source>
        <dbReference type="ARBA" id="ARBA00022679"/>
    </source>
</evidence>
<feature type="region of interest" description="Disordered" evidence="14">
    <location>
        <begin position="154"/>
        <end position="176"/>
    </location>
</feature>
<evidence type="ECO:0000256" key="5">
    <source>
        <dbReference type="ARBA" id="ARBA00012624"/>
    </source>
</evidence>
<evidence type="ECO:0000256" key="8">
    <source>
        <dbReference type="ARBA" id="ARBA00022603"/>
    </source>
</evidence>
<dbReference type="PANTHER" id="PTHR42197">
    <property type="entry name" value="TRNA (CYTIDINE(56)-2'-O)-METHYLTRANSFERASE"/>
    <property type="match status" value="1"/>
</dbReference>
<comment type="function">
    <text evidence="1">Specifically catalyzes the AdoMet-dependent 2'-O-ribose methylation of cytidine at position 56 in tRNAs.</text>
</comment>
<feature type="compositionally biased region" description="Basic and acidic residues" evidence="14">
    <location>
        <begin position="164"/>
        <end position="176"/>
    </location>
</feature>
<name>A0A075HD98_9EURY</name>
<dbReference type="EMBL" id="KF900929">
    <property type="protein sequence ID" value="AIF11858.1"/>
    <property type="molecule type" value="Genomic_DNA"/>
</dbReference>
<evidence type="ECO:0000256" key="7">
    <source>
        <dbReference type="ARBA" id="ARBA00022490"/>
    </source>
</evidence>
<dbReference type="Pfam" id="PF01994">
    <property type="entry name" value="Trm56"/>
    <property type="match status" value="1"/>
</dbReference>
<evidence type="ECO:0000256" key="13">
    <source>
        <dbReference type="ARBA" id="ARBA00047792"/>
    </source>
</evidence>
<organism evidence="15">
    <name type="scientific">uncultured marine group II/III euryarchaeote KM3_53_G07</name>
    <dbReference type="NCBI Taxonomy" id="1456458"/>
    <lineage>
        <taxon>Archaea</taxon>
        <taxon>Methanobacteriati</taxon>
        <taxon>Methanobacteriota</taxon>
        <taxon>environmental samples</taxon>
    </lineage>
</organism>
<protein>
    <recommendedName>
        <fullName evidence="6">tRNA (cytidine(56)-2'-O)-methyltransferase</fullName>
        <ecNumber evidence="5">2.1.1.206</ecNumber>
    </recommendedName>
    <alternativeName>
        <fullName evidence="12">tRNA ribose 2'-O-methyltransferase aTrm56</fullName>
    </alternativeName>
</protein>
<evidence type="ECO:0000313" key="15">
    <source>
        <dbReference type="EMBL" id="AIF11858.1"/>
    </source>
</evidence>
<dbReference type="SUPFAM" id="SSF75217">
    <property type="entry name" value="alpha/beta knot"/>
    <property type="match status" value="1"/>
</dbReference>
<reference evidence="15" key="1">
    <citation type="journal article" date="2014" name="Genome Biol. Evol.">
        <title>Pangenome evidence for extensive interdomain horizontal transfer affecting lineage core and shell genes in uncultured planktonic thaumarchaeota and euryarchaeota.</title>
        <authorList>
            <person name="Deschamps P."/>
            <person name="Zivanovic Y."/>
            <person name="Moreira D."/>
            <person name="Rodriguez-Valera F."/>
            <person name="Lopez-Garcia P."/>
        </authorList>
    </citation>
    <scope>NUCLEOTIDE SEQUENCE</scope>
</reference>
<dbReference type="AlphaFoldDB" id="A0A075HD98"/>
<gene>
    <name evidence="15" type="primary">atrm56</name>
</gene>
<dbReference type="GO" id="GO:0002128">
    <property type="term" value="P:tRNA nucleoside ribose methylation"/>
    <property type="evidence" value="ECO:0007669"/>
    <property type="project" value="InterPro"/>
</dbReference>
<dbReference type="EC" id="2.1.1.206" evidence="5"/>
<comment type="subunit">
    <text evidence="4">Homodimer.</text>
</comment>
<evidence type="ECO:0000256" key="10">
    <source>
        <dbReference type="ARBA" id="ARBA00022691"/>
    </source>
</evidence>
<comment type="subcellular location">
    <subcellularLocation>
        <location evidence="2">Cytoplasm</location>
    </subcellularLocation>
</comment>
<keyword evidence="8 15" id="KW-0489">Methyltransferase</keyword>
<comment type="similarity">
    <text evidence="3">Belongs to the aTrm56 family.</text>
</comment>
<evidence type="ECO:0000256" key="6">
    <source>
        <dbReference type="ARBA" id="ARBA00013709"/>
    </source>
</evidence>
<evidence type="ECO:0000256" key="12">
    <source>
        <dbReference type="ARBA" id="ARBA00029826"/>
    </source>
</evidence>
<keyword evidence="7" id="KW-0963">Cytoplasm</keyword>
<keyword evidence="11" id="KW-0819">tRNA processing</keyword>
<dbReference type="InterPro" id="IPR029026">
    <property type="entry name" value="tRNA_m1G_MTases_N"/>
</dbReference>
<keyword evidence="9 15" id="KW-0808">Transferase</keyword>
<dbReference type="GO" id="GO:0106059">
    <property type="term" value="F:tRNA (cytidine(56)-2'-O)-methyltransferase activity"/>
    <property type="evidence" value="ECO:0007669"/>
    <property type="project" value="UniProtKB-EC"/>
</dbReference>
<accession>A0A075HD98</accession>
<evidence type="ECO:0000256" key="4">
    <source>
        <dbReference type="ARBA" id="ARBA00011738"/>
    </source>
</evidence>
<dbReference type="InterPro" id="IPR029028">
    <property type="entry name" value="Alpha/beta_knot_MTases"/>
</dbReference>
<dbReference type="PIRSF" id="PIRSF016123">
    <property type="entry name" value="UCP016123"/>
    <property type="match status" value="1"/>
</dbReference>
<evidence type="ECO:0000256" key="11">
    <source>
        <dbReference type="ARBA" id="ARBA00022694"/>
    </source>
</evidence>
<dbReference type="InterPro" id="IPR002845">
    <property type="entry name" value="tRNA_mtfrase_aTrm56"/>
</dbReference>
<dbReference type="PANTHER" id="PTHR42197:SF1">
    <property type="entry name" value="TRNA (CYTIDINE(56)-2'-O)-METHYLTRANSFERASE"/>
    <property type="match status" value="1"/>
</dbReference>